<dbReference type="Proteomes" id="UP000254601">
    <property type="component" value="Unassembled WGS sequence"/>
</dbReference>
<evidence type="ECO:0000313" key="2">
    <source>
        <dbReference type="Proteomes" id="UP000254601"/>
    </source>
</evidence>
<evidence type="ECO:0000313" key="1">
    <source>
        <dbReference type="EMBL" id="SUO94563.1"/>
    </source>
</evidence>
<dbReference type="InterPro" id="IPR025500">
    <property type="entry name" value="DUF4390"/>
</dbReference>
<dbReference type="Pfam" id="PF14334">
    <property type="entry name" value="DUF4390"/>
    <property type="match status" value="1"/>
</dbReference>
<name>A0A380MRM8_9GAMM</name>
<sequence length="170" mass="19706">MKYRLFILLILTQLGIADAEIEKGSCQLGDNQWLLTLKTRIVLEANPIEAIKSGIPLYFRYQIEARAPKWFSKPQTFNILRRLSYNHLTFSYRITDEQDQKLSYQNLEDALAELGTLKDFHFSGTSSNHIRARFSLATDRLPFSLRLSALLSDSWHINSGWWLCPQIPSK</sequence>
<dbReference type="RefSeq" id="WP_072576519.1">
    <property type="nucleotide sequence ID" value="NZ_LWHB01000079.1"/>
</dbReference>
<organism evidence="1 2">
    <name type="scientific">Suttonella ornithocola</name>
    <dbReference type="NCBI Taxonomy" id="279832"/>
    <lineage>
        <taxon>Bacteria</taxon>
        <taxon>Pseudomonadati</taxon>
        <taxon>Pseudomonadota</taxon>
        <taxon>Gammaproteobacteria</taxon>
        <taxon>Cardiobacteriales</taxon>
        <taxon>Cardiobacteriaceae</taxon>
        <taxon>Suttonella</taxon>
    </lineage>
</organism>
<proteinExistence type="predicted"/>
<protein>
    <recommendedName>
        <fullName evidence="3">DUF4390 domain-containing protein</fullName>
    </recommendedName>
</protein>
<dbReference type="AlphaFoldDB" id="A0A380MRM8"/>
<dbReference type="OrthoDB" id="6198507at2"/>
<dbReference type="EMBL" id="UHIC01000001">
    <property type="protein sequence ID" value="SUO94563.1"/>
    <property type="molecule type" value="Genomic_DNA"/>
</dbReference>
<accession>A0A380MRM8</accession>
<gene>
    <name evidence="1" type="ORF">NCTC13337_00813</name>
</gene>
<reference evidence="1 2" key="1">
    <citation type="submission" date="2018-06" db="EMBL/GenBank/DDBJ databases">
        <authorList>
            <consortium name="Pathogen Informatics"/>
            <person name="Doyle S."/>
        </authorList>
    </citation>
    <scope>NUCLEOTIDE SEQUENCE [LARGE SCALE GENOMIC DNA]</scope>
    <source>
        <strain evidence="1 2">NCTC13337</strain>
    </source>
</reference>
<keyword evidence="2" id="KW-1185">Reference proteome</keyword>
<evidence type="ECO:0008006" key="3">
    <source>
        <dbReference type="Google" id="ProtNLM"/>
    </source>
</evidence>